<evidence type="ECO:0000313" key="3">
    <source>
        <dbReference type="EMBL" id="MBT1708256.1"/>
    </source>
</evidence>
<evidence type="ECO:0000256" key="2">
    <source>
        <dbReference type="ARBA" id="ARBA00023002"/>
    </source>
</evidence>
<dbReference type="EMBL" id="JAHESE010000005">
    <property type="protein sequence ID" value="MBT1708256.1"/>
    <property type="molecule type" value="Genomic_DNA"/>
</dbReference>
<reference evidence="3 4" key="1">
    <citation type="submission" date="2021-05" db="EMBL/GenBank/DDBJ databases">
        <title>A Polyphasic approach of four new species of the genus Ohtaekwangia: Ohtaekwangia histidinii sp. nov., Ohtaekwangia cretensis sp. nov., Ohtaekwangia indiensis sp. nov., Ohtaekwangia reichenbachii sp. nov. from diverse environment.</title>
        <authorList>
            <person name="Octaviana S."/>
        </authorList>
    </citation>
    <scope>NUCLEOTIDE SEQUENCE [LARGE SCALE GENOMIC DNA]</scope>
    <source>
        <strain evidence="3 4">PWU5</strain>
    </source>
</reference>
<evidence type="ECO:0000256" key="1">
    <source>
        <dbReference type="ARBA" id="ARBA00006484"/>
    </source>
</evidence>
<keyword evidence="4" id="KW-1185">Reference proteome</keyword>
<dbReference type="PRINTS" id="PR00081">
    <property type="entry name" value="GDHRDH"/>
</dbReference>
<organism evidence="3 4">
    <name type="scientific">Dawidia cretensis</name>
    <dbReference type="NCBI Taxonomy" id="2782350"/>
    <lineage>
        <taxon>Bacteria</taxon>
        <taxon>Pseudomonadati</taxon>
        <taxon>Bacteroidota</taxon>
        <taxon>Cytophagia</taxon>
        <taxon>Cytophagales</taxon>
        <taxon>Chryseotaleaceae</taxon>
        <taxon>Dawidia</taxon>
    </lineage>
</organism>
<name>A0AAP2DVS2_9BACT</name>
<accession>A0AAP2DVS2</accession>
<dbReference type="GO" id="GO:0016491">
    <property type="term" value="F:oxidoreductase activity"/>
    <property type="evidence" value="ECO:0007669"/>
    <property type="project" value="UniProtKB-KW"/>
</dbReference>
<dbReference type="Gene3D" id="3.40.50.720">
    <property type="entry name" value="NAD(P)-binding Rossmann-like Domain"/>
    <property type="match status" value="1"/>
</dbReference>
<evidence type="ECO:0000313" key="4">
    <source>
        <dbReference type="Proteomes" id="UP001319080"/>
    </source>
</evidence>
<dbReference type="AlphaFoldDB" id="A0AAP2DVS2"/>
<dbReference type="InterPro" id="IPR036291">
    <property type="entry name" value="NAD(P)-bd_dom_sf"/>
</dbReference>
<dbReference type="RefSeq" id="WP_254083846.1">
    <property type="nucleotide sequence ID" value="NZ_JAHESE010000005.1"/>
</dbReference>
<keyword evidence="2" id="KW-0560">Oxidoreductase</keyword>
<protein>
    <submittedName>
        <fullName evidence="3">SDR family oxidoreductase</fullName>
    </submittedName>
</protein>
<dbReference type="Proteomes" id="UP001319080">
    <property type="component" value="Unassembled WGS sequence"/>
</dbReference>
<comment type="caution">
    <text evidence="3">The sequence shown here is derived from an EMBL/GenBank/DDBJ whole genome shotgun (WGS) entry which is preliminary data.</text>
</comment>
<gene>
    <name evidence="3" type="ORF">KK062_08475</name>
</gene>
<comment type="similarity">
    <text evidence="1">Belongs to the short-chain dehydrogenases/reductases (SDR) family.</text>
</comment>
<dbReference type="InterPro" id="IPR002347">
    <property type="entry name" value="SDR_fam"/>
</dbReference>
<proteinExistence type="inferred from homology"/>
<sequence>MSTSDKQANQFTLAGKRVIILGGSAGIGLAVAQAAAAEGAIVVIGSSNPKRVEEALKTLPATATGYTIDLSAEEAIKNFFATIGAFDHLVYTAGENISLSNITETDTAFARNYFTIRYWGVFLSIKYGVTSLRKGGAITLTSGVAAERPGKGWSLGASICSAMEGFTRAMAVELAPIRVNIVSPGVVKTDLWSAMTAEERDGMYTATGNALPVRMVAGPEEIALTYLYLMKQPYTTGQTVVVDGGWVLV</sequence>
<dbReference type="PANTHER" id="PTHR43477">
    <property type="entry name" value="DIHYDROANTICAPSIN 7-DEHYDROGENASE"/>
    <property type="match status" value="1"/>
</dbReference>
<dbReference type="Pfam" id="PF13561">
    <property type="entry name" value="adh_short_C2"/>
    <property type="match status" value="1"/>
</dbReference>
<dbReference type="PANTHER" id="PTHR43477:SF1">
    <property type="entry name" value="DIHYDROANTICAPSIN 7-DEHYDROGENASE"/>
    <property type="match status" value="1"/>
</dbReference>
<dbReference type="SUPFAM" id="SSF51735">
    <property type="entry name" value="NAD(P)-binding Rossmann-fold domains"/>
    <property type="match status" value="1"/>
</dbReference>
<dbReference type="InterPro" id="IPR051122">
    <property type="entry name" value="SDR_DHRS6-like"/>
</dbReference>